<name>A0A540MPZ0_MALBA</name>
<reference evidence="2 3" key="1">
    <citation type="journal article" date="2019" name="G3 (Bethesda)">
        <title>Sequencing of a Wild Apple (Malus baccata) Genome Unravels the Differences Between Cultivated and Wild Apple Species Regarding Disease Resistance and Cold Tolerance.</title>
        <authorList>
            <person name="Chen X."/>
        </authorList>
    </citation>
    <scope>NUCLEOTIDE SEQUENCE [LARGE SCALE GENOMIC DNA]</scope>
    <source>
        <strain evidence="3">cv. Shandingzi</strain>
        <tissue evidence="2">Leaves</tissue>
    </source>
</reference>
<gene>
    <name evidence="2" type="ORF">C1H46_013406</name>
</gene>
<proteinExistence type="predicted"/>
<dbReference type="Pfam" id="PF12854">
    <property type="entry name" value="PPR_1"/>
    <property type="match status" value="1"/>
</dbReference>
<dbReference type="InterPro" id="IPR002885">
    <property type="entry name" value="PPR_rpt"/>
</dbReference>
<dbReference type="Proteomes" id="UP000315295">
    <property type="component" value="Unassembled WGS sequence"/>
</dbReference>
<dbReference type="Gene3D" id="1.25.40.10">
    <property type="entry name" value="Tetratricopeptide repeat domain"/>
    <property type="match status" value="1"/>
</dbReference>
<evidence type="ECO:0000313" key="3">
    <source>
        <dbReference type="Proteomes" id="UP000315295"/>
    </source>
</evidence>
<evidence type="ECO:0000256" key="1">
    <source>
        <dbReference type="ARBA" id="ARBA00022737"/>
    </source>
</evidence>
<keyword evidence="3" id="KW-1185">Reference proteome</keyword>
<sequence length="119" mass="13391">MEATKYLGIMGEMGHFPDAVTYTSLMNGLCRRIGGGVVEPDLVTYNTLIFEYQNVDGLWRRISIWVSSSTTACCLRYNGVPNLQLPTDRDQLPQNWSFPQNVVLFSQNLMLLVRCSPGV</sequence>
<dbReference type="InterPro" id="IPR011990">
    <property type="entry name" value="TPR-like_helical_dom_sf"/>
</dbReference>
<dbReference type="AlphaFoldDB" id="A0A540MPZ0"/>
<keyword evidence="1" id="KW-0677">Repeat</keyword>
<dbReference type="EMBL" id="VIEB01000204">
    <property type="protein sequence ID" value="TQE00866.1"/>
    <property type="molecule type" value="Genomic_DNA"/>
</dbReference>
<organism evidence="2 3">
    <name type="scientific">Malus baccata</name>
    <name type="common">Siberian crab apple</name>
    <name type="synonym">Pyrus baccata</name>
    <dbReference type="NCBI Taxonomy" id="106549"/>
    <lineage>
        <taxon>Eukaryota</taxon>
        <taxon>Viridiplantae</taxon>
        <taxon>Streptophyta</taxon>
        <taxon>Embryophyta</taxon>
        <taxon>Tracheophyta</taxon>
        <taxon>Spermatophyta</taxon>
        <taxon>Magnoliopsida</taxon>
        <taxon>eudicotyledons</taxon>
        <taxon>Gunneridae</taxon>
        <taxon>Pentapetalae</taxon>
        <taxon>rosids</taxon>
        <taxon>fabids</taxon>
        <taxon>Rosales</taxon>
        <taxon>Rosaceae</taxon>
        <taxon>Amygdaloideae</taxon>
        <taxon>Maleae</taxon>
        <taxon>Malus</taxon>
    </lineage>
</organism>
<evidence type="ECO:0000313" key="2">
    <source>
        <dbReference type="EMBL" id="TQE00866.1"/>
    </source>
</evidence>
<accession>A0A540MPZ0</accession>
<comment type="caution">
    <text evidence="2">The sequence shown here is derived from an EMBL/GenBank/DDBJ whole genome shotgun (WGS) entry which is preliminary data.</text>
</comment>
<protein>
    <submittedName>
        <fullName evidence="2">Uncharacterized protein</fullName>
    </submittedName>
</protein>